<organism evidence="1 2">
    <name type="scientific">Coccomyxa subellipsoidea (strain C-169)</name>
    <name type="common">Green microalga</name>
    <dbReference type="NCBI Taxonomy" id="574566"/>
    <lineage>
        <taxon>Eukaryota</taxon>
        <taxon>Viridiplantae</taxon>
        <taxon>Chlorophyta</taxon>
        <taxon>core chlorophytes</taxon>
        <taxon>Trebouxiophyceae</taxon>
        <taxon>Trebouxiophyceae incertae sedis</taxon>
        <taxon>Coccomyxaceae</taxon>
        <taxon>Coccomyxa</taxon>
        <taxon>Coccomyxa subellipsoidea</taxon>
    </lineage>
</organism>
<sequence length="248" mass="26897">MLNILKDKFVEELQLPSDERDKEFVRGVTLLLAEQTGLQSLILSLGKESDRPAATQSSTSRASVTLYVQKRTAEEGSQEYSEVNLEAESSAVLEEVCAMLDCTAVIPLAAAEQLPAHAALADMEAFYALKGQFTFTDGGRYILENDVDDSIDSGSSPASGIEQGNSLEAVFAAPQVTIRAPMDSWWMAEQVSVMNAEIEKTLLEATNNRERAVAILQGYGYKGAASLETDPQYKFYGEGTLPIAPLSK</sequence>
<evidence type="ECO:0000313" key="2">
    <source>
        <dbReference type="Proteomes" id="UP000007264"/>
    </source>
</evidence>
<comment type="caution">
    <text evidence="1">The sequence shown here is derived from an EMBL/GenBank/DDBJ whole genome shotgun (WGS) entry which is preliminary data.</text>
</comment>
<evidence type="ECO:0000313" key="1">
    <source>
        <dbReference type="EMBL" id="EIE23047.1"/>
    </source>
</evidence>
<dbReference type="EMBL" id="AGSI01000008">
    <property type="protein sequence ID" value="EIE23047.1"/>
    <property type="molecule type" value="Genomic_DNA"/>
</dbReference>
<dbReference type="GeneID" id="17041035"/>
<keyword evidence="2" id="KW-1185">Reference proteome</keyword>
<protein>
    <submittedName>
        <fullName evidence="1">Uncharacterized protein</fullName>
    </submittedName>
</protein>
<dbReference type="AlphaFoldDB" id="I0YXC8"/>
<name>I0YXC8_COCSC</name>
<dbReference type="Proteomes" id="UP000007264">
    <property type="component" value="Unassembled WGS sequence"/>
</dbReference>
<dbReference type="RefSeq" id="XP_005647591.1">
    <property type="nucleotide sequence ID" value="XM_005647534.1"/>
</dbReference>
<gene>
    <name evidence="1" type="ORF">COCSUDRAFT_42021</name>
</gene>
<proteinExistence type="predicted"/>
<dbReference type="KEGG" id="csl:COCSUDRAFT_42021"/>
<accession>I0YXC8</accession>
<reference evidence="1 2" key="1">
    <citation type="journal article" date="2012" name="Genome Biol.">
        <title>The genome of the polar eukaryotic microalga coccomyxa subellipsoidea reveals traits of cold adaptation.</title>
        <authorList>
            <person name="Blanc G."/>
            <person name="Agarkova I."/>
            <person name="Grimwood J."/>
            <person name="Kuo A."/>
            <person name="Brueggeman A."/>
            <person name="Dunigan D."/>
            <person name="Gurnon J."/>
            <person name="Ladunga I."/>
            <person name="Lindquist E."/>
            <person name="Lucas S."/>
            <person name="Pangilinan J."/>
            <person name="Proschold T."/>
            <person name="Salamov A."/>
            <person name="Schmutz J."/>
            <person name="Weeks D."/>
            <person name="Yamada T."/>
            <person name="Claverie J.M."/>
            <person name="Grigoriev I."/>
            <person name="Van Etten J."/>
            <person name="Lomsadze A."/>
            <person name="Borodovsky M."/>
        </authorList>
    </citation>
    <scope>NUCLEOTIDE SEQUENCE [LARGE SCALE GENOMIC DNA]</scope>
    <source>
        <strain evidence="1 2">C-169</strain>
    </source>
</reference>